<gene>
    <name evidence="9" type="ORF">IAC59_08850</name>
</gene>
<evidence type="ECO:0000313" key="10">
    <source>
        <dbReference type="Proteomes" id="UP000824123"/>
    </source>
</evidence>
<evidence type="ECO:0000259" key="8">
    <source>
        <dbReference type="Pfam" id="PF01120"/>
    </source>
</evidence>
<proteinExistence type="inferred from homology"/>
<accession>A0A9D1S584</accession>
<keyword evidence="6" id="KW-0326">Glycosidase</keyword>
<evidence type="ECO:0000256" key="6">
    <source>
        <dbReference type="ARBA" id="ARBA00023295"/>
    </source>
</evidence>
<evidence type="ECO:0000256" key="7">
    <source>
        <dbReference type="PIRSR" id="PIRSR001092-1"/>
    </source>
</evidence>
<dbReference type="SUPFAM" id="SSF51445">
    <property type="entry name" value="(Trans)glycosidases"/>
    <property type="match status" value="1"/>
</dbReference>
<evidence type="ECO:0000256" key="3">
    <source>
        <dbReference type="ARBA" id="ARBA00012662"/>
    </source>
</evidence>
<dbReference type="InterPro" id="IPR017853">
    <property type="entry name" value="GH"/>
</dbReference>
<dbReference type="InterPro" id="IPR057739">
    <property type="entry name" value="Glyco_hydro_29_N"/>
</dbReference>
<feature type="domain" description="Glycoside hydrolase family 29 N-terminal" evidence="8">
    <location>
        <begin position="9"/>
        <end position="334"/>
    </location>
</feature>
<evidence type="ECO:0000256" key="1">
    <source>
        <dbReference type="ARBA" id="ARBA00004071"/>
    </source>
</evidence>
<evidence type="ECO:0000256" key="4">
    <source>
        <dbReference type="ARBA" id="ARBA00022729"/>
    </source>
</evidence>
<dbReference type="PIRSF" id="PIRSF001092">
    <property type="entry name" value="Alpha-L-fucosidase"/>
    <property type="match status" value="1"/>
</dbReference>
<dbReference type="EMBL" id="DVNK01000052">
    <property type="protein sequence ID" value="HIU47346.1"/>
    <property type="molecule type" value="Genomic_DNA"/>
</dbReference>
<dbReference type="SMART" id="SM00812">
    <property type="entry name" value="Alpha_L_fucos"/>
    <property type="match status" value="1"/>
</dbReference>
<dbReference type="PRINTS" id="PR00741">
    <property type="entry name" value="GLHYDRLASE29"/>
</dbReference>
<dbReference type="EC" id="3.2.1.51" evidence="3"/>
<dbReference type="Proteomes" id="UP000824123">
    <property type="component" value="Unassembled WGS sequence"/>
</dbReference>
<evidence type="ECO:0000256" key="2">
    <source>
        <dbReference type="ARBA" id="ARBA00007951"/>
    </source>
</evidence>
<dbReference type="AlphaFoldDB" id="A0A9D1S584"/>
<dbReference type="InterPro" id="IPR016286">
    <property type="entry name" value="FUC_metazoa-typ"/>
</dbReference>
<dbReference type="GO" id="GO:0016139">
    <property type="term" value="P:glycoside catabolic process"/>
    <property type="evidence" value="ECO:0007669"/>
    <property type="project" value="TreeGrafter"/>
</dbReference>
<dbReference type="InterPro" id="IPR000933">
    <property type="entry name" value="Glyco_hydro_29"/>
</dbReference>
<reference evidence="9" key="1">
    <citation type="submission" date="2020-10" db="EMBL/GenBank/DDBJ databases">
        <authorList>
            <person name="Gilroy R."/>
        </authorList>
    </citation>
    <scope>NUCLEOTIDE SEQUENCE</scope>
    <source>
        <strain evidence="9">ChiSxjej2B14-8506</strain>
    </source>
</reference>
<name>A0A9D1S584_9FIRM</name>
<comment type="similarity">
    <text evidence="2">Belongs to the glycosyl hydrolase 29 family.</text>
</comment>
<dbReference type="Pfam" id="PF01120">
    <property type="entry name" value="Alpha_L_fucos"/>
    <property type="match status" value="1"/>
</dbReference>
<dbReference type="GO" id="GO:0004560">
    <property type="term" value="F:alpha-L-fucosidase activity"/>
    <property type="evidence" value="ECO:0007669"/>
    <property type="project" value="InterPro"/>
</dbReference>
<comment type="caution">
    <text evidence="9">The sequence shown here is derived from an EMBL/GenBank/DDBJ whole genome shotgun (WGS) entry which is preliminary data.</text>
</comment>
<dbReference type="PANTHER" id="PTHR10030:SF37">
    <property type="entry name" value="ALPHA-L-FUCOSIDASE-RELATED"/>
    <property type="match status" value="1"/>
</dbReference>
<dbReference type="GO" id="GO:0006004">
    <property type="term" value="P:fucose metabolic process"/>
    <property type="evidence" value="ECO:0007669"/>
    <property type="project" value="InterPro"/>
</dbReference>
<feature type="site" description="May be important for catalysis" evidence="7">
    <location>
        <position position="266"/>
    </location>
</feature>
<organism evidence="9 10">
    <name type="scientific">Candidatus Fimadaptatus faecigallinarum</name>
    <dbReference type="NCBI Taxonomy" id="2840814"/>
    <lineage>
        <taxon>Bacteria</taxon>
        <taxon>Bacillati</taxon>
        <taxon>Bacillota</taxon>
        <taxon>Clostridia</taxon>
        <taxon>Eubacteriales</taxon>
        <taxon>Candidatus Fimadaptatus</taxon>
    </lineage>
</organism>
<dbReference type="GO" id="GO:0005764">
    <property type="term" value="C:lysosome"/>
    <property type="evidence" value="ECO:0007669"/>
    <property type="project" value="TreeGrafter"/>
</dbReference>
<keyword evidence="5" id="KW-0378">Hydrolase</keyword>
<evidence type="ECO:0000313" key="9">
    <source>
        <dbReference type="EMBL" id="HIU47346.1"/>
    </source>
</evidence>
<evidence type="ECO:0000256" key="5">
    <source>
        <dbReference type="ARBA" id="ARBA00022801"/>
    </source>
</evidence>
<comment type="function">
    <text evidence="1">Alpha-L-fucosidase is responsible for hydrolyzing the alpha-1,6-linked fucose joined to the reducing-end N-acetylglucosamine of the carbohydrate moieties of glycoproteins.</text>
</comment>
<dbReference type="Gene3D" id="3.20.20.80">
    <property type="entry name" value="Glycosidases"/>
    <property type="match status" value="1"/>
</dbReference>
<keyword evidence="4" id="KW-0732">Signal</keyword>
<sequence length="431" mass="50041">MFDRAAYEKRVEWFKQARFGMFIHWGLYAIPARGEWIRSVERISVEDYQQYFDEFNPVDYDPRKWARACKQAGMQYAVLTAKHHDGFCLFDSALTDYKSTTCCGRDLVREYLDAFRAEGIRVGLYYSIIDWHHPDFPHYGDKQHPERDNPAFKDYKYDFDKYLEYMHGQIRELCTNYGKIDIFWFDFSYDDMRGEKWKATELVRMIRSYQPDVLMDNRLEVSGEGFGSLATQNPSEYSGDFVSPEQIIPPEGVVDDMGKPVVWESCITMNNNWGYNSRDDHFKTADMIIKKLVECVSKGGNMLLNVGPDARGNIPEKSLEILRGIGDWMRLNSESIYGCGRSLLPRPDYGRVTQKGKTLYFHVNEPQIGFVPLAGIKADDVKCIRLLRDGSELKIERNWITNNYPDIVFVSLGENPLLPDPVDTVIKVELK</sequence>
<protein>
    <recommendedName>
        <fullName evidence="3">alpha-L-fucosidase</fullName>
        <ecNumber evidence="3">3.2.1.51</ecNumber>
    </recommendedName>
</protein>
<reference evidence="9" key="2">
    <citation type="journal article" date="2021" name="PeerJ">
        <title>Extensive microbial diversity within the chicken gut microbiome revealed by metagenomics and culture.</title>
        <authorList>
            <person name="Gilroy R."/>
            <person name="Ravi A."/>
            <person name="Getino M."/>
            <person name="Pursley I."/>
            <person name="Horton D.L."/>
            <person name="Alikhan N.F."/>
            <person name="Baker D."/>
            <person name="Gharbi K."/>
            <person name="Hall N."/>
            <person name="Watson M."/>
            <person name="Adriaenssens E.M."/>
            <person name="Foster-Nyarko E."/>
            <person name="Jarju S."/>
            <person name="Secka A."/>
            <person name="Antonio M."/>
            <person name="Oren A."/>
            <person name="Chaudhuri R.R."/>
            <person name="La Ragione R."/>
            <person name="Hildebrand F."/>
            <person name="Pallen M.J."/>
        </authorList>
    </citation>
    <scope>NUCLEOTIDE SEQUENCE</scope>
    <source>
        <strain evidence="9">ChiSxjej2B14-8506</strain>
    </source>
</reference>
<dbReference type="PANTHER" id="PTHR10030">
    <property type="entry name" value="ALPHA-L-FUCOSIDASE"/>
    <property type="match status" value="1"/>
</dbReference>